<evidence type="ECO:0000256" key="3">
    <source>
        <dbReference type="ARBA" id="ARBA00022448"/>
    </source>
</evidence>
<dbReference type="SUPFAM" id="SSF103473">
    <property type="entry name" value="MFS general substrate transporter"/>
    <property type="match status" value="1"/>
</dbReference>
<dbReference type="PANTHER" id="PTHR23514">
    <property type="entry name" value="BYPASS OF STOP CODON PROTEIN 6"/>
    <property type="match status" value="1"/>
</dbReference>
<dbReference type="InterPro" id="IPR020846">
    <property type="entry name" value="MFS_dom"/>
</dbReference>
<feature type="transmembrane region" description="Helical" evidence="7">
    <location>
        <begin position="420"/>
        <end position="442"/>
    </location>
</feature>
<dbReference type="Pfam" id="PF07690">
    <property type="entry name" value="MFS_1"/>
    <property type="match status" value="1"/>
</dbReference>
<evidence type="ECO:0000256" key="1">
    <source>
        <dbReference type="ARBA" id="ARBA00004127"/>
    </source>
</evidence>
<keyword evidence="6 7" id="KW-0472">Membrane</keyword>
<dbReference type="EMBL" id="KV417494">
    <property type="protein sequence ID" value="KZP30247.1"/>
    <property type="molecule type" value="Genomic_DNA"/>
</dbReference>
<organism evidence="9">
    <name type="scientific">Athelia psychrophila</name>
    <dbReference type="NCBI Taxonomy" id="1759441"/>
    <lineage>
        <taxon>Eukaryota</taxon>
        <taxon>Fungi</taxon>
        <taxon>Dikarya</taxon>
        <taxon>Basidiomycota</taxon>
        <taxon>Agaricomycotina</taxon>
        <taxon>Agaricomycetes</taxon>
        <taxon>Agaricomycetidae</taxon>
        <taxon>Atheliales</taxon>
        <taxon>Atheliaceae</taxon>
        <taxon>Athelia</taxon>
    </lineage>
</organism>
<feature type="transmembrane region" description="Helical" evidence="7">
    <location>
        <begin position="123"/>
        <end position="146"/>
    </location>
</feature>
<dbReference type="OrthoDB" id="413079at2759"/>
<dbReference type="InterPro" id="IPR051788">
    <property type="entry name" value="MFS_Transporter"/>
</dbReference>
<evidence type="ECO:0000256" key="7">
    <source>
        <dbReference type="SAM" id="Phobius"/>
    </source>
</evidence>
<accession>A0A166T6M5</accession>
<keyword evidence="4 7" id="KW-0812">Transmembrane</keyword>
<dbReference type="AlphaFoldDB" id="A0A166T6M5"/>
<dbReference type="PROSITE" id="PS50850">
    <property type="entry name" value="MFS"/>
    <property type="match status" value="1"/>
</dbReference>
<dbReference type="InterPro" id="IPR011701">
    <property type="entry name" value="MFS"/>
</dbReference>
<feature type="transmembrane region" description="Helical" evidence="7">
    <location>
        <begin position="366"/>
        <end position="384"/>
    </location>
</feature>
<feature type="transmembrane region" description="Helical" evidence="7">
    <location>
        <begin position="390"/>
        <end position="408"/>
    </location>
</feature>
<evidence type="ECO:0000256" key="2">
    <source>
        <dbReference type="ARBA" id="ARBA00008335"/>
    </source>
</evidence>
<evidence type="ECO:0000256" key="4">
    <source>
        <dbReference type="ARBA" id="ARBA00022692"/>
    </source>
</evidence>
<protein>
    <submittedName>
        <fullName evidence="9">MFS general substrate transporter</fullName>
    </submittedName>
</protein>
<dbReference type="GO" id="GO:0022857">
    <property type="term" value="F:transmembrane transporter activity"/>
    <property type="evidence" value="ECO:0007669"/>
    <property type="project" value="InterPro"/>
</dbReference>
<feature type="transmembrane region" description="Helical" evidence="7">
    <location>
        <begin position="335"/>
        <end position="354"/>
    </location>
</feature>
<feature type="transmembrane region" description="Helical" evidence="7">
    <location>
        <begin position="242"/>
        <end position="262"/>
    </location>
</feature>
<dbReference type="GO" id="GO:0012505">
    <property type="term" value="C:endomembrane system"/>
    <property type="evidence" value="ECO:0007669"/>
    <property type="project" value="UniProtKB-SubCell"/>
</dbReference>
<dbReference type="FunFam" id="1.20.1250.20:FF:000286">
    <property type="entry name" value="MFS efflux transporter"/>
    <property type="match status" value="1"/>
</dbReference>
<keyword evidence="5 7" id="KW-1133">Transmembrane helix</keyword>
<feature type="transmembrane region" description="Helical" evidence="7">
    <location>
        <begin position="177"/>
        <end position="193"/>
    </location>
</feature>
<gene>
    <name evidence="9" type="ORF">FIBSPDRAFT_850530</name>
</gene>
<feature type="transmembrane region" description="Helical" evidence="7">
    <location>
        <begin position="454"/>
        <end position="473"/>
    </location>
</feature>
<sequence>MATRHSMLYAEHSSTVMYKGAEAPNTSASATHLELPELAYRSGVQKGPAASAANAPSLNNDITYPPPALDHGHPVTDMQTRLFKRKQHIHFAALCWFMFLEGWNDGTPGPLLPTIQQAYHVGFAVVSLMFVLSCVGFISGAFANIWLNDRLGFGKVLVLGAASQVICYAVQSPAPPFPVMVLANILSGFGMALQNAQANGFVGSLKEHASTKLGFLHAAYGLGAFTAPLVATQFAFTRHWHYHYLISLSIAVSNLVVLLAVFKLRTQDEVHAEGGQAPADAHEQGTERGNKFSQILSLKTVHTLAFFILVYVGTEVTLGGWIVTFIIRERDGGRSAGYISAGFFGGLTLGRIALMWFNRMVGPQKVIFIYIVLVIALELTVWFVPSMIENAVAVAVIGLFLGPMYPLVMTHTTKVLPRWLVTGAIGWIAGFGQAGSAILPFITGVLASKYSISALQPLMVSMMAVMLVLWALVPKSQRRLE</sequence>
<comment type="similarity">
    <text evidence="2">Belongs to the major facilitator superfamily.</text>
</comment>
<dbReference type="STRING" id="436010.A0A166T6M5"/>
<evidence type="ECO:0000259" key="8">
    <source>
        <dbReference type="PROSITE" id="PS50850"/>
    </source>
</evidence>
<evidence type="ECO:0000313" key="9">
    <source>
        <dbReference type="EMBL" id="KZP30247.1"/>
    </source>
</evidence>
<evidence type="ECO:0000256" key="6">
    <source>
        <dbReference type="ARBA" id="ARBA00023136"/>
    </source>
</evidence>
<dbReference type="Gene3D" id="1.20.1250.20">
    <property type="entry name" value="MFS general substrate transporter like domains"/>
    <property type="match status" value="2"/>
</dbReference>
<feature type="transmembrane region" description="Helical" evidence="7">
    <location>
        <begin position="214"/>
        <end position="236"/>
    </location>
</feature>
<dbReference type="GO" id="GO:0016020">
    <property type="term" value="C:membrane"/>
    <property type="evidence" value="ECO:0007669"/>
    <property type="project" value="TreeGrafter"/>
</dbReference>
<feature type="domain" description="Major facilitator superfamily (MFS) profile" evidence="8">
    <location>
        <begin position="90"/>
        <end position="479"/>
    </location>
</feature>
<reference evidence="9" key="1">
    <citation type="journal article" date="2016" name="Mol. Biol. Evol.">
        <title>Comparative Genomics of Early-Diverging Mushroom-Forming Fungi Provides Insights into the Origins of Lignocellulose Decay Capabilities.</title>
        <authorList>
            <person name="Nagy L.G."/>
            <person name="Riley R."/>
            <person name="Tritt A."/>
            <person name="Adam C."/>
            <person name="Daum C."/>
            <person name="Floudas D."/>
            <person name="Sun H."/>
            <person name="Yadav J.S."/>
            <person name="Pangilinan J."/>
            <person name="Larsson K.H."/>
            <person name="Matsuura K."/>
            <person name="Barry K."/>
            <person name="Labutti K."/>
            <person name="Kuo R."/>
            <person name="Ohm R.A."/>
            <person name="Bhattacharya S.S."/>
            <person name="Shirouzu T."/>
            <person name="Yoshinaga Y."/>
            <person name="Martin F.M."/>
            <person name="Grigoriev I.V."/>
            <person name="Hibbett D.S."/>
        </authorList>
    </citation>
    <scope>NUCLEOTIDE SEQUENCE [LARGE SCALE GENOMIC DNA]</scope>
    <source>
        <strain evidence="9">CBS 109695</strain>
    </source>
</reference>
<feature type="transmembrane region" description="Helical" evidence="7">
    <location>
        <begin position="301"/>
        <end position="323"/>
    </location>
</feature>
<comment type="subcellular location">
    <subcellularLocation>
        <location evidence="1">Endomembrane system</location>
        <topology evidence="1">Multi-pass membrane protein</topology>
    </subcellularLocation>
</comment>
<dbReference type="InterPro" id="IPR036259">
    <property type="entry name" value="MFS_trans_sf"/>
</dbReference>
<evidence type="ECO:0000256" key="5">
    <source>
        <dbReference type="ARBA" id="ARBA00022989"/>
    </source>
</evidence>
<keyword evidence="3" id="KW-0813">Transport</keyword>
<dbReference type="PANTHER" id="PTHR23514:SF3">
    <property type="entry name" value="BYPASS OF STOP CODON PROTEIN 6"/>
    <property type="match status" value="1"/>
</dbReference>
<proteinExistence type="inferred from homology"/>
<name>A0A166T6M5_9AGAM</name>